<dbReference type="RefSeq" id="WP_126019773.1">
    <property type="nucleotide sequence ID" value="NZ_CP034437.1"/>
</dbReference>
<dbReference type="AlphaFoldDB" id="A0A3Q8X930"/>
<dbReference type="Pfam" id="PF18902">
    <property type="entry name" value="DUF5658"/>
    <property type="match status" value="1"/>
</dbReference>
<keyword evidence="1" id="KW-0812">Transmembrane</keyword>
<evidence type="ECO:0000256" key="1">
    <source>
        <dbReference type="SAM" id="Phobius"/>
    </source>
</evidence>
<evidence type="ECO:0000259" key="2">
    <source>
        <dbReference type="Pfam" id="PF18902"/>
    </source>
</evidence>
<sequence length="96" mass="11004">MRLFLLLFLFISSCIDGVLTVYGIRSGLITEANPIMDWLYRQSSYGFLLLKVLLPVLLLLIIPKKVSKPLRNLLIAACGIYLFILSLHGYWMMQLL</sequence>
<accession>A0A3Q8X930</accession>
<dbReference type="EMBL" id="CP034437">
    <property type="protein sequence ID" value="AZN43335.1"/>
    <property type="molecule type" value="Genomic_DNA"/>
</dbReference>
<protein>
    <recommendedName>
        <fullName evidence="2">DUF5658 domain-containing protein</fullName>
    </recommendedName>
</protein>
<gene>
    <name evidence="3" type="ORF">EJC50_29335</name>
</gene>
<dbReference type="OrthoDB" id="2884515at2"/>
<dbReference type="Proteomes" id="UP000272528">
    <property type="component" value="Chromosome"/>
</dbReference>
<name>A0A3Q8X930_9BACL</name>
<feature type="transmembrane region" description="Helical" evidence="1">
    <location>
        <begin position="44"/>
        <end position="62"/>
    </location>
</feature>
<dbReference type="KEGG" id="palb:EJC50_29335"/>
<feature type="transmembrane region" description="Helical" evidence="1">
    <location>
        <begin position="74"/>
        <end position="93"/>
    </location>
</feature>
<feature type="domain" description="DUF5658" evidence="2">
    <location>
        <begin position="8"/>
        <end position="93"/>
    </location>
</feature>
<keyword evidence="1" id="KW-0472">Membrane</keyword>
<reference evidence="4" key="1">
    <citation type="submission" date="2018-12" db="EMBL/GenBank/DDBJ databases">
        <title>Genome sequence of Peanibacillus sp.</title>
        <authorList>
            <person name="Subramani G."/>
            <person name="Srinivasan S."/>
            <person name="Kim M.K."/>
        </authorList>
    </citation>
    <scope>NUCLEOTIDE SEQUENCE [LARGE SCALE GENOMIC DNA]</scope>
    <source>
        <strain evidence="4">18JY67-1</strain>
    </source>
</reference>
<keyword evidence="1" id="KW-1133">Transmembrane helix</keyword>
<evidence type="ECO:0000313" key="4">
    <source>
        <dbReference type="Proteomes" id="UP000272528"/>
    </source>
</evidence>
<evidence type="ECO:0000313" key="3">
    <source>
        <dbReference type="EMBL" id="AZN43335.1"/>
    </source>
</evidence>
<dbReference type="InterPro" id="IPR043717">
    <property type="entry name" value="DUF5658"/>
</dbReference>
<organism evidence="3 4">
    <name type="scientific">Paenibacillus albus</name>
    <dbReference type="NCBI Taxonomy" id="2495582"/>
    <lineage>
        <taxon>Bacteria</taxon>
        <taxon>Bacillati</taxon>
        <taxon>Bacillota</taxon>
        <taxon>Bacilli</taxon>
        <taxon>Bacillales</taxon>
        <taxon>Paenibacillaceae</taxon>
        <taxon>Paenibacillus</taxon>
    </lineage>
</organism>
<keyword evidence="4" id="KW-1185">Reference proteome</keyword>
<proteinExistence type="predicted"/>